<evidence type="ECO:0000313" key="9">
    <source>
        <dbReference type="EMBL" id="MBB3230932.1"/>
    </source>
</evidence>
<dbReference type="PANTHER" id="PTHR30504:SF4">
    <property type="entry name" value="GLUCANS BIOSYNTHESIS PROTEIN G"/>
    <property type="match status" value="1"/>
</dbReference>
<keyword evidence="6 7" id="KW-0574">Periplasm</keyword>
<proteinExistence type="inferred from homology"/>
<dbReference type="SUPFAM" id="SSF81296">
    <property type="entry name" value="E set domains"/>
    <property type="match status" value="1"/>
</dbReference>
<dbReference type="Gene3D" id="2.70.98.10">
    <property type="match status" value="1"/>
</dbReference>
<dbReference type="FunFam" id="2.70.98.10:FF:000001">
    <property type="entry name" value="Glucans biosynthesis protein G"/>
    <property type="match status" value="1"/>
</dbReference>
<name>A0A7W5ETV0_9GAMM</name>
<organism evidence="9 10">
    <name type="scientific">Halomonas stenophila</name>
    <dbReference type="NCBI Taxonomy" id="795312"/>
    <lineage>
        <taxon>Bacteria</taxon>
        <taxon>Pseudomonadati</taxon>
        <taxon>Pseudomonadota</taxon>
        <taxon>Gammaproteobacteria</taxon>
        <taxon>Oceanospirillales</taxon>
        <taxon>Halomonadaceae</taxon>
        <taxon>Halomonas</taxon>
    </lineage>
</organism>
<comment type="function">
    <text evidence="7">Involved in the biosynthesis of osmoregulated periplasmic glucans (OPGs).</text>
</comment>
<dbReference type="InterPro" id="IPR023704">
    <property type="entry name" value="MdoG_OpgG"/>
</dbReference>
<feature type="domain" description="Glucan biosynthesis periplasmic MdoG C-terminal" evidence="8">
    <location>
        <begin position="19"/>
        <end position="502"/>
    </location>
</feature>
<evidence type="ECO:0000313" key="10">
    <source>
        <dbReference type="Proteomes" id="UP000518892"/>
    </source>
</evidence>
<reference evidence="9 10" key="1">
    <citation type="submission" date="2020-08" db="EMBL/GenBank/DDBJ databases">
        <title>Genomic Encyclopedia of Type Strains, Phase III (KMG-III): the genomes of soil and plant-associated and newly described type strains.</title>
        <authorList>
            <person name="Whitman W."/>
        </authorList>
    </citation>
    <scope>NUCLEOTIDE SEQUENCE [LARGE SCALE GENOMIC DNA]</scope>
    <source>
        <strain evidence="9 10">CECT 7744</strain>
    </source>
</reference>
<dbReference type="Gene3D" id="2.60.40.10">
    <property type="entry name" value="Immunoglobulins"/>
    <property type="match status" value="1"/>
</dbReference>
<dbReference type="EMBL" id="JACHXR010000004">
    <property type="protein sequence ID" value="MBB3230932.1"/>
    <property type="molecule type" value="Genomic_DNA"/>
</dbReference>
<dbReference type="PANTHER" id="PTHR30504">
    <property type="entry name" value="GLUCANS BIOSYNTHESIS PROTEIN"/>
    <property type="match status" value="1"/>
</dbReference>
<protein>
    <recommendedName>
        <fullName evidence="4 7">Glucans biosynthesis protein G</fullName>
    </recommendedName>
</protein>
<keyword evidence="5 7" id="KW-0732">Signal</keyword>
<dbReference type="UniPathway" id="UPA00637"/>
<dbReference type="GO" id="GO:0003824">
    <property type="term" value="F:catalytic activity"/>
    <property type="evidence" value="ECO:0007669"/>
    <property type="project" value="InterPro"/>
</dbReference>
<comment type="subcellular location">
    <subcellularLocation>
        <location evidence="1 7">Periplasm</location>
    </subcellularLocation>
</comment>
<evidence type="ECO:0000256" key="2">
    <source>
        <dbReference type="ARBA" id="ARBA00005001"/>
    </source>
</evidence>
<dbReference type="InterPro" id="IPR014756">
    <property type="entry name" value="Ig_E-set"/>
</dbReference>
<dbReference type="HAMAP" id="MF_01069">
    <property type="entry name" value="MdoG_OpgG"/>
    <property type="match status" value="1"/>
</dbReference>
<dbReference type="GO" id="GO:0030246">
    <property type="term" value="F:carbohydrate binding"/>
    <property type="evidence" value="ECO:0007669"/>
    <property type="project" value="InterPro"/>
</dbReference>
<comment type="pathway">
    <text evidence="2 7">Glycan metabolism; osmoregulated periplasmic glucan (OPG) biosynthesis.</text>
</comment>
<dbReference type="AlphaFoldDB" id="A0A7W5ETV0"/>
<comment type="similarity">
    <text evidence="3 7">Belongs to the OpgD/OpgG family.</text>
</comment>
<evidence type="ECO:0000256" key="5">
    <source>
        <dbReference type="ARBA" id="ARBA00022729"/>
    </source>
</evidence>
<dbReference type="GO" id="GO:0030288">
    <property type="term" value="C:outer membrane-bounded periplasmic space"/>
    <property type="evidence" value="ECO:0007669"/>
    <property type="project" value="TreeGrafter"/>
</dbReference>
<comment type="caution">
    <text evidence="9">The sequence shown here is derived from an EMBL/GenBank/DDBJ whole genome shotgun (WGS) entry which is preliminary data.</text>
</comment>
<dbReference type="Pfam" id="PF04349">
    <property type="entry name" value="MdoG"/>
    <property type="match status" value="1"/>
</dbReference>
<evidence type="ECO:0000256" key="4">
    <source>
        <dbReference type="ARBA" id="ARBA00015376"/>
    </source>
</evidence>
<dbReference type="InterPro" id="IPR014438">
    <property type="entry name" value="Glucan_biosyn_MdoG/MdoD"/>
</dbReference>
<evidence type="ECO:0000256" key="3">
    <source>
        <dbReference type="ARBA" id="ARBA00009284"/>
    </source>
</evidence>
<dbReference type="RefSeq" id="WP_246403876.1">
    <property type="nucleotide sequence ID" value="NZ_JACHXR010000004.1"/>
</dbReference>
<evidence type="ECO:0000259" key="8">
    <source>
        <dbReference type="Pfam" id="PF04349"/>
    </source>
</evidence>
<dbReference type="InterPro" id="IPR007444">
    <property type="entry name" value="Glucan_biosyn_MdoG_C"/>
</dbReference>
<gene>
    <name evidence="7" type="primary">opgG</name>
    <name evidence="9" type="ORF">FHR97_001784</name>
</gene>
<sequence length="507" mass="56825">MAGLLGALGGLASPTLLAFGFEDVAQKAKSLSESAYEAPETNLPDALRELEYEDYAKIQFRRDQALWSNEDLPFQLTFFHEGMHFDSAVKVNTVVDNEVHEVSFDPQRFDYGDLSIPKEQLEGLGFSGFKIVNALNRNDVMDELMVFQGASYFRALGRHQQYGLSGRGLAVDTALQSGEEFPAFREFWVVKPTPESQYLTVFALLDSPSLAGAYRFVLRPGDDTVVDVKSRLFLRRKVEKLGIAPLTSMYLFGPGQPSESLNYRPAIHDSNGLLIHDATNGWTWRPLANPDKLMVDKAPVESLKGFGLLQRSHDFSDYEDLVDRYDRRPSAWIEPQGDWGAGEVELIQIPTPNETNDNIVAFWKPESLPPRGEPLNLSYRMFWTTTEAKFLDPDLAWVDETRRSQGEVRGNDLVREPDGSIAFVLDFQGPALESYPGDKGLEVEASVGNNGELVASRAVPNQAEGGWRVFLRVKRGDEDRPVDIRATLKDGDEVLSETWYYRVPANG</sequence>
<evidence type="ECO:0000256" key="6">
    <source>
        <dbReference type="ARBA" id="ARBA00022764"/>
    </source>
</evidence>
<accession>A0A7W5ETV0</accession>
<dbReference type="InterPro" id="IPR014718">
    <property type="entry name" value="GH-type_carb-bd"/>
</dbReference>
<dbReference type="PIRSF" id="PIRSF006281">
    <property type="entry name" value="MdoG"/>
    <property type="match status" value="1"/>
</dbReference>
<evidence type="ECO:0000256" key="1">
    <source>
        <dbReference type="ARBA" id="ARBA00004418"/>
    </source>
</evidence>
<keyword evidence="10" id="KW-1185">Reference proteome</keyword>
<dbReference type="Proteomes" id="UP000518892">
    <property type="component" value="Unassembled WGS sequence"/>
</dbReference>
<dbReference type="InterPro" id="IPR011013">
    <property type="entry name" value="Gal_mutarotase_sf_dom"/>
</dbReference>
<evidence type="ECO:0000256" key="7">
    <source>
        <dbReference type="HAMAP-Rule" id="MF_01069"/>
    </source>
</evidence>
<dbReference type="SUPFAM" id="SSF74650">
    <property type="entry name" value="Galactose mutarotase-like"/>
    <property type="match status" value="1"/>
</dbReference>
<dbReference type="InterPro" id="IPR013783">
    <property type="entry name" value="Ig-like_fold"/>
</dbReference>
<dbReference type="GO" id="GO:0051274">
    <property type="term" value="P:beta-glucan biosynthetic process"/>
    <property type="evidence" value="ECO:0007669"/>
    <property type="project" value="TreeGrafter"/>
</dbReference>